<feature type="domain" description="DUF8202" evidence="1">
    <location>
        <begin position="4"/>
        <end position="49"/>
    </location>
</feature>
<reference evidence="2 3" key="1">
    <citation type="submission" date="2018-12" db="EMBL/GenBank/DDBJ databases">
        <title>Draft Genome Sequence of Chryseobacterium arthrosphaerae strain ED882-96 Isolated from the Blood of a Patient with Liver Cirrhosis in Taiwan.</title>
        <authorList>
            <person name="Lin J.-N."/>
            <person name="Lai C.-H."/>
            <person name="Yang C.-H."/>
            <person name="Huang Y.-H."/>
        </authorList>
    </citation>
    <scope>NUCLEOTIDE SEQUENCE [LARGE SCALE GENOMIC DNA]</scope>
    <source>
        <strain evidence="2 3">ED882-96</strain>
    </source>
</reference>
<comment type="caution">
    <text evidence="2">The sequence shown here is derived from an EMBL/GenBank/DDBJ whole genome shotgun (WGS) entry which is preliminary data.</text>
</comment>
<sequence length="97" mass="10988">MYCQDNTSDLHQKQSQSINDGQKLIIGAGNSLANTILTIPFPDRRQFLMTVTTVLTILNTPLVYTSEQTERPTIVLKPSGRFRYQWRGNRDGSMLKG</sequence>
<dbReference type="EMBL" id="RYFC01000001">
    <property type="protein sequence ID" value="RTZ49382.1"/>
    <property type="molecule type" value="Genomic_DNA"/>
</dbReference>
<dbReference type="AlphaFoldDB" id="A0A432DYH3"/>
<evidence type="ECO:0000313" key="3">
    <source>
        <dbReference type="Proteomes" id="UP000276953"/>
    </source>
</evidence>
<proteinExistence type="predicted"/>
<dbReference type="InterPro" id="IPR058515">
    <property type="entry name" value="DUF8202"/>
</dbReference>
<protein>
    <recommendedName>
        <fullName evidence="1">DUF8202 domain-containing protein</fullName>
    </recommendedName>
</protein>
<evidence type="ECO:0000313" key="2">
    <source>
        <dbReference type="EMBL" id="RTZ49382.1"/>
    </source>
</evidence>
<accession>A0A432DYH3</accession>
<gene>
    <name evidence="2" type="ORF">EJ377_01625</name>
</gene>
<dbReference type="Pfam" id="PF26628">
    <property type="entry name" value="DUF8202"/>
    <property type="match status" value="1"/>
</dbReference>
<organism evidence="2 3">
    <name type="scientific">Chryseobacterium arthrosphaerae</name>
    <dbReference type="NCBI Taxonomy" id="651561"/>
    <lineage>
        <taxon>Bacteria</taxon>
        <taxon>Pseudomonadati</taxon>
        <taxon>Bacteroidota</taxon>
        <taxon>Flavobacteriia</taxon>
        <taxon>Flavobacteriales</taxon>
        <taxon>Weeksellaceae</taxon>
        <taxon>Chryseobacterium group</taxon>
        <taxon>Chryseobacterium</taxon>
    </lineage>
</organism>
<dbReference type="Proteomes" id="UP000276953">
    <property type="component" value="Unassembled WGS sequence"/>
</dbReference>
<evidence type="ECO:0000259" key="1">
    <source>
        <dbReference type="Pfam" id="PF26628"/>
    </source>
</evidence>
<name>A0A432DYH3_9FLAO</name>